<name>A0AA88P589_9TELE</name>
<comment type="caution">
    <text evidence="2">The sequence shown here is derived from an EMBL/GenBank/DDBJ whole genome shotgun (WGS) entry which is preliminary data.</text>
</comment>
<organism evidence="2 3">
    <name type="scientific">Cirrhinus molitorella</name>
    <name type="common">mud carp</name>
    <dbReference type="NCBI Taxonomy" id="172907"/>
    <lineage>
        <taxon>Eukaryota</taxon>
        <taxon>Metazoa</taxon>
        <taxon>Chordata</taxon>
        <taxon>Craniata</taxon>
        <taxon>Vertebrata</taxon>
        <taxon>Euteleostomi</taxon>
        <taxon>Actinopterygii</taxon>
        <taxon>Neopterygii</taxon>
        <taxon>Teleostei</taxon>
        <taxon>Ostariophysi</taxon>
        <taxon>Cypriniformes</taxon>
        <taxon>Cyprinidae</taxon>
        <taxon>Labeoninae</taxon>
        <taxon>Labeonini</taxon>
        <taxon>Cirrhinus</taxon>
    </lineage>
</organism>
<accession>A0AA88P589</accession>
<dbReference type="Proteomes" id="UP001187343">
    <property type="component" value="Unassembled WGS sequence"/>
</dbReference>
<reference evidence="2" key="1">
    <citation type="submission" date="2023-08" db="EMBL/GenBank/DDBJ databases">
        <title>Chromosome-level Genome Assembly of mud carp (Cirrhinus molitorella).</title>
        <authorList>
            <person name="Liu H."/>
        </authorList>
    </citation>
    <scope>NUCLEOTIDE SEQUENCE</scope>
    <source>
        <strain evidence="2">Prfri</strain>
        <tissue evidence="2">Muscle</tissue>
    </source>
</reference>
<keyword evidence="3" id="KW-1185">Reference proteome</keyword>
<dbReference type="AlphaFoldDB" id="A0AA88P589"/>
<protein>
    <submittedName>
        <fullName evidence="2">Uncharacterized protein</fullName>
    </submittedName>
</protein>
<proteinExistence type="predicted"/>
<evidence type="ECO:0000313" key="2">
    <source>
        <dbReference type="EMBL" id="KAK2872565.1"/>
    </source>
</evidence>
<dbReference type="EMBL" id="JAUYZG010000022">
    <property type="protein sequence ID" value="KAK2872565.1"/>
    <property type="molecule type" value="Genomic_DNA"/>
</dbReference>
<sequence>MLLWCRLLDVGELNDKVIEDLRAPVDVKISDKHMVLLSNSRHDEWPTQDEAGFDHKAHNIVFLKHPALQEATSDQASSSVTALCCRKHMKGSYISWLSAHVPGVSQGPLTEFRAPCGPRALIKVEPFHSFTLHTSAVMDRRPPDPSTFSVHVRRREALSEEITAGWRSSRHHSDKPSISCSCSSWIPSALIYTWLTMQACTELGGENHAANPWGRRSRQQSPNHPSCMGAQPPCK</sequence>
<feature type="region of interest" description="Disordered" evidence="1">
    <location>
        <begin position="211"/>
        <end position="235"/>
    </location>
</feature>
<gene>
    <name evidence="2" type="ORF">Q8A67_022462</name>
</gene>
<evidence type="ECO:0000256" key="1">
    <source>
        <dbReference type="SAM" id="MobiDB-lite"/>
    </source>
</evidence>
<evidence type="ECO:0000313" key="3">
    <source>
        <dbReference type="Proteomes" id="UP001187343"/>
    </source>
</evidence>